<evidence type="ECO:0000313" key="2">
    <source>
        <dbReference type="EMBL" id="KNE94115.1"/>
    </source>
</evidence>
<evidence type="ECO:0000256" key="1">
    <source>
        <dbReference type="SAM" id="MobiDB-lite"/>
    </source>
</evidence>
<proteinExistence type="predicted"/>
<dbReference type="Proteomes" id="UP000054564">
    <property type="component" value="Unassembled WGS sequence"/>
</dbReference>
<comment type="caution">
    <text evidence="2">The sequence shown here is derived from an EMBL/GenBank/DDBJ whole genome shotgun (WGS) entry which is preliminary data.</text>
</comment>
<accession>A0A0L0V486</accession>
<evidence type="ECO:0000313" key="3">
    <source>
        <dbReference type="Proteomes" id="UP000054564"/>
    </source>
</evidence>
<feature type="compositionally biased region" description="Polar residues" evidence="1">
    <location>
        <begin position="25"/>
        <end position="41"/>
    </location>
</feature>
<sequence length="91" mass="10011">MYSSVCPIGAPSRDLNRPRRGPHQGASQRRPTPLSSRLNRPQGTVFSIADLPQEVKNLQPSKRNGIVFNIDVLPQEVKELQVATGPNTHST</sequence>
<name>A0A0L0V486_9BASI</name>
<dbReference type="EMBL" id="AJIL01000123">
    <property type="protein sequence ID" value="KNE94115.1"/>
    <property type="molecule type" value="Genomic_DNA"/>
</dbReference>
<protein>
    <submittedName>
        <fullName evidence="2">Uncharacterized protein</fullName>
    </submittedName>
</protein>
<dbReference type="AlphaFoldDB" id="A0A0L0V486"/>
<reference evidence="3" key="1">
    <citation type="submission" date="2014-03" db="EMBL/GenBank/DDBJ databases">
        <title>The Genome Sequence of Puccinia striiformis f. sp. tritici PST-78.</title>
        <authorList>
            <consortium name="The Broad Institute Genome Sequencing Platform"/>
            <person name="Cuomo C."/>
            <person name="Hulbert S."/>
            <person name="Chen X."/>
            <person name="Walker B."/>
            <person name="Young S.K."/>
            <person name="Zeng Q."/>
            <person name="Gargeya S."/>
            <person name="Fitzgerald M."/>
            <person name="Haas B."/>
            <person name="Abouelleil A."/>
            <person name="Alvarado L."/>
            <person name="Arachchi H.M."/>
            <person name="Berlin A.M."/>
            <person name="Chapman S.B."/>
            <person name="Goldberg J."/>
            <person name="Griggs A."/>
            <person name="Gujja S."/>
            <person name="Hansen M."/>
            <person name="Howarth C."/>
            <person name="Imamovic A."/>
            <person name="Larimer J."/>
            <person name="McCowan C."/>
            <person name="Montmayeur A."/>
            <person name="Murphy C."/>
            <person name="Neiman D."/>
            <person name="Pearson M."/>
            <person name="Priest M."/>
            <person name="Roberts A."/>
            <person name="Saif S."/>
            <person name="Shea T."/>
            <person name="Sisk P."/>
            <person name="Sykes S."/>
            <person name="Wortman J."/>
            <person name="Nusbaum C."/>
            <person name="Birren B."/>
        </authorList>
    </citation>
    <scope>NUCLEOTIDE SEQUENCE [LARGE SCALE GENOMIC DNA]</scope>
    <source>
        <strain evidence="3">race PST-78</strain>
    </source>
</reference>
<organism evidence="2 3">
    <name type="scientific">Puccinia striiformis f. sp. tritici PST-78</name>
    <dbReference type="NCBI Taxonomy" id="1165861"/>
    <lineage>
        <taxon>Eukaryota</taxon>
        <taxon>Fungi</taxon>
        <taxon>Dikarya</taxon>
        <taxon>Basidiomycota</taxon>
        <taxon>Pucciniomycotina</taxon>
        <taxon>Pucciniomycetes</taxon>
        <taxon>Pucciniales</taxon>
        <taxon>Pucciniaceae</taxon>
        <taxon>Puccinia</taxon>
    </lineage>
</organism>
<feature type="region of interest" description="Disordered" evidence="1">
    <location>
        <begin position="1"/>
        <end position="41"/>
    </location>
</feature>
<gene>
    <name evidence="2" type="ORF">PSTG_12544</name>
</gene>
<keyword evidence="3" id="KW-1185">Reference proteome</keyword>